<dbReference type="KEGG" id="spib:G8759_33430"/>
<evidence type="ECO:0000259" key="6">
    <source>
        <dbReference type="PROSITE" id="PS50850"/>
    </source>
</evidence>
<dbReference type="Gene3D" id="1.20.1250.20">
    <property type="entry name" value="MFS general substrate transporter like domains"/>
    <property type="match status" value="2"/>
</dbReference>
<accession>A0A6G9AY30</accession>
<dbReference type="PANTHER" id="PTHR23508">
    <property type="entry name" value="CARBOXYLIC ACID TRANSPORTER PROTEIN HOMOLOG"/>
    <property type="match status" value="1"/>
</dbReference>
<gene>
    <name evidence="7" type="ORF">G8759_33430</name>
</gene>
<dbReference type="Pfam" id="PF07690">
    <property type="entry name" value="MFS_1"/>
    <property type="match status" value="1"/>
</dbReference>
<feature type="transmembrane region" description="Helical" evidence="5">
    <location>
        <begin position="238"/>
        <end position="257"/>
    </location>
</feature>
<feature type="transmembrane region" description="Helical" evidence="5">
    <location>
        <begin position="21"/>
        <end position="49"/>
    </location>
</feature>
<feature type="transmembrane region" description="Helical" evidence="5">
    <location>
        <begin position="160"/>
        <end position="179"/>
    </location>
</feature>
<reference evidence="7 8" key="1">
    <citation type="submission" date="2020-03" db="EMBL/GenBank/DDBJ databases">
        <authorList>
            <person name="Kim M.K."/>
        </authorList>
    </citation>
    <scope>NUCLEOTIDE SEQUENCE [LARGE SCALE GENOMIC DNA]</scope>
    <source>
        <strain evidence="7 8">BT328</strain>
    </source>
</reference>
<dbReference type="PROSITE" id="PS50850">
    <property type="entry name" value="MFS"/>
    <property type="match status" value="1"/>
</dbReference>
<feature type="transmembrane region" description="Helical" evidence="5">
    <location>
        <begin position="331"/>
        <end position="352"/>
    </location>
</feature>
<dbReference type="SUPFAM" id="SSF103473">
    <property type="entry name" value="MFS general substrate transporter"/>
    <property type="match status" value="1"/>
</dbReference>
<evidence type="ECO:0000313" key="7">
    <source>
        <dbReference type="EMBL" id="QIP17195.1"/>
    </source>
</evidence>
<feature type="transmembrane region" description="Helical" evidence="5">
    <location>
        <begin position="94"/>
        <end position="115"/>
    </location>
</feature>
<dbReference type="AlphaFoldDB" id="A0A6G9AY30"/>
<evidence type="ECO:0000256" key="3">
    <source>
        <dbReference type="ARBA" id="ARBA00022989"/>
    </source>
</evidence>
<dbReference type="GO" id="GO:0046943">
    <property type="term" value="F:carboxylic acid transmembrane transporter activity"/>
    <property type="evidence" value="ECO:0007669"/>
    <property type="project" value="TreeGrafter"/>
</dbReference>
<evidence type="ECO:0000256" key="2">
    <source>
        <dbReference type="ARBA" id="ARBA00022692"/>
    </source>
</evidence>
<feature type="transmembrane region" description="Helical" evidence="5">
    <location>
        <begin position="277"/>
        <end position="295"/>
    </location>
</feature>
<keyword evidence="3 5" id="KW-1133">Transmembrane helix</keyword>
<feature type="transmembrane region" description="Helical" evidence="5">
    <location>
        <begin position="185"/>
        <end position="205"/>
    </location>
</feature>
<evidence type="ECO:0000256" key="4">
    <source>
        <dbReference type="ARBA" id="ARBA00023136"/>
    </source>
</evidence>
<dbReference type="RefSeq" id="WP_167217810.1">
    <property type="nucleotide sequence ID" value="NZ_CP050063.1"/>
</dbReference>
<feature type="transmembrane region" description="Helical" evidence="5">
    <location>
        <begin position="392"/>
        <end position="412"/>
    </location>
</feature>
<dbReference type="InterPro" id="IPR020846">
    <property type="entry name" value="MFS_dom"/>
</dbReference>
<name>A0A6G9AY30_9BACT</name>
<evidence type="ECO:0000256" key="5">
    <source>
        <dbReference type="SAM" id="Phobius"/>
    </source>
</evidence>
<evidence type="ECO:0000256" key="1">
    <source>
        <dbReference type="ARBA" id="ARBA00004141"/>
    </source>
</evidence>
<dbReference type="InterPro" id="IPR036259">
    <property type="entry name" value="MFS_trans_sf"/>
</dbReference>
<comment type="subcellular location">
    <subcellularLocation>
        <location evidence="1">Membrane</location>
        <topology evidence="1">Multi-pass membrane protein</topology>
    </subcellularLocation>
</comment>
<organism evidence="7 8">
    <name type="scientific">Spirosoma aureum</name>
    <dbReference type="NCBI Taxonomy" id="2692134"/>
    <lineage>
        <taxon>Bacteria</taxon>
        <taxon>Pseudomonadati</taxon>
        <taxon>Bacteroidota</taxon>
        <taxon>Cytophagia</taxon>
        <taxon>Cytophagales</taxon>
        <taxon>Cytophagaceae</taxon>
        <taxon>Spirosoma</taxon>
    </lineage>
</organism>
<dbReference type="GO" id="GO:0005886">
    <property type="term" value="C:plasma membrane"/>
    <property type="evidence" value="ECO:0007669"/>
    <property type="project" value="TreeGrafter"/>
</dbReference>
<feature type="transmembrane region" description="Helical" evidence="5">
    <location>
        <begin position="127"/>
        <end position="148"/>
    </location>
</feature>
<feature type="transmembrane region" description="Helical" evidence="5">
    <location>
        <begin position="69"/>
        <end position="87"/>
    </location>
</feature>
<sequence length="427" mass="45464">MAVPTLSSKPPGGPTQPTEAGLLSLPVIVAALGYFVDIYDLLLFGIVRVPSLKDLGLTPDQISTVGASILNWQMGGLLIGGILWGILGDKRGRLSVLFGSIITYSIANIACGFIKNVTFMDPVTYYAVMRFVAGIGLAGELGAGITLVSEILPKEKRAIGTSLVAGIGLSGAVVAYFTVKYFDWQMAFFVGGGLGIGLLLLRVGVVESGMFKDVTEQKHVSRGDFLSFFTNADRLSRYLKCIGIGLPTWFVIGVLATFSNEFGKALGITEEIQPGLAIMWCYVGLAIGDLASGFISQELESRKKAVALLMGIALIFGLVYLFLGIKSATVLYGLCLAMGFGIGYWAMFVTIGAEQFGTNLRATAATTVPNMVRGLVIPMTLTYQALKPSLDIINAGAVVGLISFILGFYSILTIPETHGKDLDYLEE</sequence>
<keyword evidence="8" id="KW-1185">Reference proteome</keyword>
<feature type="transmembrane region" description="Helical" evidence="5">
    <location>
        <begin position="307"/>
        <end position="325"/>
    </location>
</feature>
<dbReference type="InterPro" id="IPR011701">
    <property type="entry name" value="MFS"/>
</dbReference>
<feature type="domain" description="Major facilitator superfamily (MFS) profile" evidence="6">
    <location>
        <begin position="26"/>
        <end position="418"/>
    </location>
</feature>
<dbReference type="Proteomes" id="UP000501802">
    <property type="component" value="Chromosome"/>
</dbReference>
<dbReference type="PANTHER" id="PTHR23508:SF10">
    <property type="entry name" value="CARBOXYLIC ACID TRANSPORTER PROTEIN HOMOLOG"/>
    <property type="match status" value="1"/>
</dbReference>
<dbReference type="EMBL" id="CP050063">
    <property type="protein sequence ID" value="QIP17195.1"/>
    <property type="molecule type" value="Genomic_DNA"/>
</dbReference>
<evidence type="ECO:0000313" key="8">
    <source>
        <dbReference type="Proteomes" id="UP000501802"/>
    </source>
</evidence>
<proteinExistence type="predicted"/>
<keyword evidence="4 5" id="KW-0472">Membrane</keyword>
<keyword evidence="2 5" id="KW-0812">Transmembrane</keyword>
<protein>
    <submittedName>
        <fullName evidence="7">MFS transporter</fullName>
    </submittedName>
</protein>